<dbReference type="Gene3D" id="3.30.30.80">
    <property type="entry name" value="probable RNA-binding protein from clostridium symbiosum atcc 14940"/>
    <property type="match status" value="1"/>
</dbReference>
<comment type="function">
    <text evidence="6">A probable RNA chaperone. Forms a complex with KhpA which binds to cellular RNA and controls its expression. Plays a role in peptidoglycan (PG) homeostasis and cell length regulation.</text>
</comment>
<dbReference type="GO" id="GO:0008360">
    <property type="term" value="P:regulation of cell shape"/>
    <property type="evidence" value="ECO:0007669"/>
    <property type="project" value="UniProtKB-KW"/>
</dbReference>
<dbReference type="InterPro" id="IPR001374">
    <property type="entry name" value="R3H_dom"/>
</dbReference>
<dbReference type="Gene3D" id="3.30.300.20">
    <property type="match status" value="1"/>
</dbReference>
<dbReference type="GO" id="GO:0003723">
    <property type="term" value="F:RNA binding"/>
    <property type="evidence" value="ECO:0007669"/>
    <property type="project" value="UniProtKB-UniRule"/>
</dbReference>
<keyword evidence="5 6" id="KW-0961">Cell wall biogenesis/degradation</keyword>
<dbReference type="Pfam" id="PF01424">
    <property type="entry name" value="R3H"/>
    <property type="match status" value="1"/>
</dbReference>
<comment type="domain">
    <text evidence="6">Has an N-terminal Jag-N domain and 2 RNA-binding domains (KH and R3H).</text>
</comment>
<dbReference type="CDD" id="cd02414">
    <property type="entry name" value="KH-II_Jag"/>
    <property type="match status" value="1"/>
</dbReference>
<dbReference type="SMART" id="SM01245">
    <property type="entry name" value="Jag_N"/>
    <property type="match status" value="1"/>
</dbReference>
<dbReference type="InterPro" id="IPR032782">
    <property type="entry name" value="KhpB_N"/>
</dbReference>
<evidence type="ECO:0000256" key="5">
    <source>
        <dbReference type="ARBA" id="ARBA00023316"/>
    </source>
</evidence>
<dbReference type="NCBIfam" id="NF041568">
    <property type="entry name" value="Jag_EloR"/>
    <property type="match status" value="1"/>
</dbReference>
<evidence type="ECO:0000313" key="10">
    <source>
        <dbReference type="Proteomes" id="UP000663722"/>
    </source>
</evidence>
<dbReference type="InterPro" id="IPR015946">
    <property type="entry name" value="KH_dom-like_a/b"/>
</dbReference>
<organism evidence="9 10">
    <name type="scientific">Desulfonema magnum</name>
    <dbReference type="NCBI Taxonomy" id="45655"/>
    <lineage>
        <taxon>Bacteria</taxon>
        <taxon>Pseudomonadati</taxon>
        <taxon>Thermodesulfobacteriota</taxon>
        <taxon>Desulfobacteria</taxon>
        <taxon>Desulfobacterales</taxon>
        <taxon>Desulfococcaceae</taxon>
        <taxon>Desulfonema</taxon>
    </lineage>
</organism>
<feature type="region of interest" description="Jag_N domain" evidence="6">
    <location>
        <begin position="6"/>
        <end position="56"/>
    </location>
</feature>
<feature type="region of interest" description="Disordered" evidence="7">
    <location>
        <begin position="68"/>
        <end position="114"/>
    </location>
</feature>
<dbReference type="AlphaFoldDB" id="A0A975GT60"/>
<reference evidence="9" key="1">
    <citation type="journal article" date="2021" name="Microb. Physiol.">
        <title>Proteogenomic Insights into the Physiology of Marine, Sulfate-Reducing, Filamentous Desulfonema limicola and Desulfonema magnum.</title>
        <authorList>
            <person name="Schnaars V."/>
            <person name="Wohlbrand L."/>
            <person name="Scheve S."/>
            <person name="Hinrichs C."/>
            <person name="Reinhardt R."/>
            <person name="Rabus R."/>
        </authorList>
    </citation>
    <scope>NUCLEOTIDE SEQUENCE</scope>
    <source>
        <strain evidence="9">4be13</strain>
    </source>
</reference>
<evidence type="ECO:0000256" key="1">
    <source>
        <dbReference type="ARBA" id="ARBA00022490"/>
    </source>
</evidence>
<dbReference type="Pfam" id="PF14804">
    <property type="entry name" value="Jag_N"/>
    <property type="match status" value="1"/>
</dbReference>
<gene>
    <name evidence="6" type="primary">khpB</name>
    <name evidence="6" type="synonym">eloR</name>
    <name evidence="9" type="ORF">dnm_088330</name>
</gene>
<protein>
    <recommendedName>
        <fullName evidence="6">RNA-binding protein KhpB</fullName>
    </recommendedName>
    <alternativeName>
        <fullName evidence="6">RNA-binding protein EloR</fullName>
    </alternativeName>
</protein>
<evidence type="ECO:0000259" key="8">
    <source>
        <dbReference type="PROSITE" id="PS51061"/>
    </source>
</evidence>
<dbReference type="PROSITE" id="PS51061">
    <property type="entry name" value="R3H"/>
    <property type="match status" value="1"/>
</dbReference>
<dbReference type="SMART" id="SM00393">
    <property type="entry name" value="R3H"/>
    <property type="match status" value="1"/>
</dbReference>
<dbReference type="PANTHER" id="PTHR35800:SF1">
    <property type="entry name" value="RNA-BINDING PROTEIN KHPB"/>
    <property type="match status" value="1"/>
</dbReference>
<dbReference type="HAMAP" id="MF_00867">
    <property type="entry name" value="KhpB"/>
    <property type="match status" value="1"/>
</dbReference>
<accession>A0A975GT60</accession>
<dbReference type="InterPro" id="IPR034079">
    <property type="entry name" value="R3H_KhpB"/>
</dbReference>
<feature type="compositionally biased region" description="Basic and acidic residues" evidence="7">
    <location>
        <begin position="94"/>
        <end position="107"/>
    </location>
</feature>
<dbReference type="InterPro" id="IPR038247">
    <property type="entry name" value="Jag_N_dom_sf"/>
</dbReference>
<keyword evidence="3 6" id="KW-0133">Cell shape</keyword>
<name>A0A975GT60_9BACT</name>
<comment type="similarity">
    <text evidence="6">Belongs to the KhpB RNA-binding protein family.</text>
</comment>
<evidence type="ECO:0000256" key="6">
    <source>
        <dbReference type="HAMAP-Rule" id="MF_00867"/>
    </source>
</evidence>
<feature type="domain" description="R3H" evidence="8">
    <location>
        <begin position="199"/>
        <end position="265"/>
    </location>
</feature>
<dbReference type="InterPro" id="IPR036867">
    <property type="entry name" value="R3H_dom_sf"/>
</dbReference>
<sequence length="282" mass="31883">MSPYPEFEGKTIEKALINACETLNVSRDKLKYDVLSYGSSGIFGLVGVKKARIRITSPKPRATEIIPETTNSEEKFSPVVNKKGDAGKSPVTHLKKEESEEMQKAPEDSQEPQIFPENPLELGRSALQRIIDFITTDAKISVKETPERIFFNVEGGNTAVLIGKRGQTLEAIQYLVEKIINKHNAHRIRIQVDIEGYLDNRKAKLEGLAARLSEKAKRIGKPVTIGQLNAHDRRIVHIALKDDNEVRTQSMGDGFYRKLVIFPQRRFHRRKENLGNNTGRQK</sequence>
<dbReference type="KEGG" id="dmm:dnm_088330"/>
<dbReference type="CDD" id="cd02644">
    <property type="entry name" value="R3H_jag"/>
    <property type="match status" value="1"/>
</dbReference>
<comment type="subcellular location">
    <subcellularLocation>
        <location evidence="6">Cytoplasm</location>
    </subcellularLocation>
</comment>
<dbReference type="GO" id="GO:0009252">
    <property type="term" value="P:peptidoglycan biosynthetic process"/>
    <property type="evidence" value="ECO:0007669"/>
    <property type="project" value="UniProtKB-UniRule"/>
</dbReference>
<feature type="compositionally biased region" description="Basic and acidic residues" evidence="7">
    <location>
        <begin position="72"/>
        <end position="86"/>
    </location>
</feature>
<dbReference type="InterPro" id="IPR038008">
    <property type="entry name" value="Jag_KH"/>
</dbReference>
<keyword evidence="2 6" id="KW-0694">RNA-binding</keyword>
<dbReference type="RefSeq" id="WP_207679978.1">
    <property type="nucleotide sequence ID" value="NZ_CP061800.1"/>
</dbReference>
<evidence type="ECO:0000313" key="9">
    <source>
        <dbReference type="EMBL" id="QTA92744.1"/>
    </source>
</evidence>
<dbReference type="GO" id="GO:0071555">
    <property type="term" value="P:cell wall organization"/>
    <property type="evidence" value="ECO:0007669"/>
    <property type="project" value="UniProtKB-KW"/>
</dbReference>
<dbReference type="EMBL" id="CP061800">
    <property type="protein sequence ID" value="QTA92744.1"/>
    <property type="molecule type" value="Genomic_DNA"/>
</dbReference>
<dbReference type="PANTHER" id="PTHR35800">
    <property type="entry name" value="PROTEIN JAG"/>
    <property type="match status" value="1"/>
</dbReference>
<proteinExistence type="inferred from homology"/>
<evidence type="ECO:0000256" key="4">
    <source>
        <dbReference type="ARBA" id="ARBA00023186"/>
    </source>
</evidence>
<keyword evidence="1 6" id="KW-0963">Cytoplasm</keyword>
<keyword evidence="4 6" id="KW-0143">Chaperone</keyword>
<evidence type="ECO:0000256" key="2">
    <source>
        <dbReference type="ARBA" id="ARBA00022884"/>
    </source>
</evidence>
<evidence type="ECO:0000256" key="7">
    <source>
        <dbReference type="SAM" id="MobiDB-lite"/>
    </source>
</evidence>
<dbReference type="InterPro" id="IPR039247">
    <property type="entry name" value="KhpB"/>
</dbReference>
<keyword evidence="10" id="KW-1185">Reference proteome</keyword>
<dbReference type="GO" id="GO:0005737">
    <property type="term" value="C:cytoplasm"/>
    <property type="evidence" value="ECO:0007669"/>
    <property type="project" value="UniProtKB-SubCell"/>
</dbReference>
<comment type="subunit">
    <text evidence="6">Forms a complex with KhpA.</text>
</comment>
<dbReference type="Proteomes" id="UP000663722">
    <property type="component" value="Chromosome"/>
</dbReference>
<dbReference type="Gene3D" id="3.30.1370.50">
    <property type="entry name" value="R3H-like domain"/>
    <property type="match status" value="1"/>
</dbReference>
<dbReference type="Pfam" id="PF13083">
    <property type="entry name" value="KH_KhpA-B"/>
    <property type="match status" value="1"/>
</dbReference>
<evidence type="ECO:0000256" key="3">
    <source>
        <dbReference type="ARBA" id="ARBA00022960"/>
    </source>
</evidence>